<evidence type="ECO:0000313" key="1">
    <source>
        <dbReference type="EMBL" id="CAE8654225.1"/>
    </source>
</evidence>
<proteinExistence type="predicted"/>
<name>A0A813IQ41_POLGL</name>
<dbReference type="EMBL" id="CAJNNW010012393">
    <property type="protein sequence ID" value="CAE8654225.1"/>
    <property type="molecule type" value="Genomic_DNA"/>
</dbReference>
<sequence>KQLSAEERQRWQHIMDLQERASLRPLLVEDYARPEHVRTAPNARLIPNYTQPTPLEAKIARAMSQPEFHDSQWGKEVKAIRERQDSRTPLSEIQYPPKVYPRPVFKKVVSPIDERMHAVTSQAWFQKSDWAGHVRELKVRMDDRLPLSETPCVVGEKSKK</sequence>
<comment type="caution">
    <text evidence="1">The sequence shown here is derived from an EMBL/GenBank/DDBJ whole genome shotgun (WGS) entry which is preliminary data.</text>
</comment>
<gene>
    <name evidence="1" type="ORF">PGLA2088_LOCUS10901</name>
</gene>
<accession>A0A813IQ41</accession>
<evidence type="ECO:0000313" key="2">
    <source>
        <dbReference type="Proteomes" id="UP000626109"/>
    </source>
</evidence>
<feature type="non-terminal residue" evidence="1">
    <location>
        <position position="160"/>
    </location>
</feature>
<organism evidence="1 2">
    <name type="scientific">Polarella glacialis</name>
    <name type="common">Dinoflagellate</name>
    <dbReference type="NCBI Taxonomy" id="89957"/>
    <lineage>
        <taxon>Eukaryota</taxon>
        <taxon>Sar</taxon>
        <taxon>Alveolata</taxon>
        <taxon>Dinophyceae</taxon>
        <taxon>Suessiales</taxon>
        <taxon>Suessiaceae</taxon>
        <taxon>Polarella</taxon>
    </lineage>
</organism>
<dbReference type="AlphaFoldDB" id="A0A813IQ41"/>
<dbReference type="Proteomes" id="UP000626109">
    <property type="component" value="Unassembled WGS sequence"/>
</dbReference>
<reference evidence="1" key="1">
    <citation type="submission" date="2021-02" db="EMBL/GenBank/DDBJ databases">
        <authorList>
            <person name="Dougan E. K."/>
            <person name="Rhodes N."/>
            <person name="Thang M."/>
            <person name="Chan C."/>
        </authorList>
    </citation>
    <scope>NUCLEOTIDE SEQUENCE</scope>
</reference>
<protein>
    <submittedName>
        <fullName evidence="1">Uncharacterized protein</fullName>
    </submittedName>
</protein>